<dbReference type="InterPro" id="IPR041677">
    <property type="entry name" value="DNA2/NAM7_AAA_11"/>
</dbReference>
<dbReference type="Proteomes" id="UP000504632">
    <property type="component" value="Chromosome 6"/>
</dbReference>
<dbReference type="SUPFAM" id="SSF50249">
    <property type="entry name" value="Nucleic acid-binding proteins"/>
    <property type="match status" value="2"/>
</dbReference>
<sequence>MAVHKKSRHMVNLDKMLKTHEVTVACKWCCREENEITFSLINTQHNCIRNILLARQKDGVKQWRPVKPLPLFPKPFRYVVCCHFVEGQGCVKHRTKCSYARSTEEANVWNFLKDTGLEYDQFVRLVRYESSAEPRDAVEKIQLCFQGTFLELCETCFYQSPQKISVLTEKQMHYASGHTWKPLLVFCPKAGPENYVAYEEIRPLTSTVRWTYCRYVQKGEPYWHGAHRCWFAHSQVEMAVWKAEKNGGLDRSKLLSSSQGQQHQQSRVHYCKACKQQLLSKEEFMNHCFTVNHRERLMEDRTSKWKYRDPPQLYNIFTMCKRPSSCEYGDRCVEAHSSEELEEWRKREKEIWRKVKAAEDQGLLSYQDSLLREYRNSKDQELIMSEFVPGVRVSCETDLCISVRKEGIPHRWKLNIKSKEPLVVVALLKQVSGATFTISDNYNEERTYSSSEWFQIPDSGDYSYNIPVSFVSLRPGLFEQWLVLDFDSRPVLLQKLKARVGEQLFPHPEKIPDSVYVTEVTQSPESERKATSVQEDWNEENSRIVPYLERAAEEQDLLSKYRPSITSDFNIETDESINQHNYKKRMHSFLYQEELVEDKLISRLNLLGSIHLSQNLWDPWFGLKFAPPGMLFGTVTMSHPITPNTPEGFILKRMVQSVLVGPVYASSHQHKQVYEALIIPETDSHTQLHLQLSERCCTDLELRDNSTCKLEVQFQLNHQFFCELHRAVDLLQDLRVVLPDLSNCCVPAPITTPAGTLNQHKLNQKQQAATDFILGRPDGKRIVAPLLIYGPFGTGKTSTLAAVTLVLVQNPQNKVLICTHTNSSADLYVKDYFHEHVTAVSPNNWIYRPLRIKAKEVSLNKTDEVTKQYCQLSRDGSHFEFPDKYTLDSARIIITTVQMARFFHDLKLPSNYFSHIMIDEASQMLECEALMAVGLAGEGTRVVLAGDHMQMGPKLFSVEDDRCSDHTLLNRLFYYYQAENNSTAKASRIIFNENYRSTKEIVDFVSTHFYVGKSDAIKASGNVPSHPQLHPLQFHHIRGQCHLDPTTMSWFNREESQGVVEIVWNILNNWPEEWERCDPSEICVLSQRQQVLEIRSNLKQLSLSNVTVESAENVQGKQFRVIVISTVHTSESLKLTSPTCLEFFNDTRVLNTVMTRAKSLLVVIGDAAALCYYGKCSMIWRSYIDHCIRNGSAQPEHITTDFVKQELQEVSRFCGTDEDDNGDTESSTSESPDLEDPILRELLDETKDFEINVTEEGLFPIPEELGKNIVMHAKEKNQDHSEHQWKTMLKNCPTRYKQCYLYMERFDSGYATPLDDPTLQIEIRGTKNVGQSFHRDQVLVEILDEEENQGKVVQVLNSMDISRVFVCTLDIQDSQVMTPINICIPKIYTPFWKDKPNYIAVRKEKDLTFEKFVEINAESRRNSLFIVKVLKWRENFRYPLGIVVKVLPKVTSLDAGLEVLDIEFRLQRTLPPPVQRELTELINLSADTGDRKDFRGLTTFTIDPSNSLDLDDAISVTEYDTSYEIGIHIADVASFVTKGSELDKYAKHQGTAFYPPEREPAYMFPKDLSTDYFSLLPGQDRRAISLMVQVNKDNHKIQQRSFVKSVIRSQRKLSYEDVDEILQQSTTKKQCCNSIEGCLAVACHLAETHRKGRKQEDWCYKSPDENIVIGNRQSHRMVEELMIMFNNAVADRLLWDERSRNCTPLRCQNGPNREQLHNFVEEYRSYIPLSIHFSYQINGAKQEIDSSDSQAFPILKSLLQNLEIAAHNKDISRIIDLITTDDIHPCLLPLVIAFRRLICKANVLRSNSTHLSKIGHYDLDLDCYTWASSPIRRYVDVVIQRLLHSVLERKPVEYTLKDIDLLCVEFSQKNNSQSVYKRKASSLNLASKLSCQNARKVAYVIEVTPTGKNFRVSFPMNRPSLPETTGIMFRDLQLTDQPEYDEINNCTILHWKRRVYSFTNSNIHYELRYQEPDSLTAPMPLNAWSNLLSALRKEDWNGMLQTLENITSTVNLRASERTRSSVLLNNSKMRESDMKDQHYTELIQKVKQGEILEVQLGTDTARGLLVPTVQLLIVHPKFEICLEHSKDPVLCFSKYALRSARTSYNTYMEYQSIWKPLSEMESACNAVAENESVVLEDVALTWKQTKREQNLQGYFRLPIDKKKEWALECDFRNCFLCIRMRTQRTDQCSIQTDANAFSQYVDLTDIPSVIWVAHGLTTRVTDEEDSKKLMYIQIDFCINHKSMTNIPDSVFSVKTRFTVELIPKLLPDVRKENAVDNLTKANQLVKEIAMGKRRQNENTKIPRQKFARCDIASSGFKPLNNSQCKAIREALSNRFTLIQGPPGTGKTVVGVHIVYWFFRDNQTVNIPKKQKAGDELPKKKCILYCGPSNKSVDVIAGQLLKLKAELKPLRIYSEQIEMLEFPYPGSSLKLSRRTIREERPNEELRSITLHHLVRKPDNPRSAEILAFDARIQRGDDLTEDEIQIYKKTLQDARKHELLQHDVILCTCTAASSPSLSKELSFPQIIIDECAMATEPEALIPLVTHKPEQIVLLGDHKQLQPIVHCDLVQRLGMKTSLFERYMDKALMLDTQYRMHEDICAFPSAEFYRGNLKTGVRRKPSLLLTQSSSGVQRQTSIIFGHVEGNEESLVVSTERGNENSKANVEEARETVRITRLLIQAGVKEEEIAILTPYNAQVAKINETLASYNVRNITVNTIMKSQGSEWRYVILSTVRSCPEEGLEMKPTKAWLHKRLGFVMDHHQVNVGITRAQEGLCIIGNAKLLRCCFLWRKLLDHYKERGCMVDPANNITIQKVSHLAWCCAPPPCSRSTNQEGSAPFGSTNRMQSAKI</sequence>
<dbReference type="CDD" id="cd18808">
    <property type="entry name" value="SF1_C_Upf1"/>
    <property type="match status" value="2"/>
</dbReference>
<keyword evidence="2" id="KW-0547">Nucleotide-binding</keyword>
<dbReference type="CTD" id="562461"/>
<dbReference type="GeneID" id="115815242"/>
<organism evidence="9 10">
    <name type="scientific">Chanos chanos</name>
    <name type="common">Milkfish</name>
    <name type="synonym">Mugil chanos</name>
    <dbReference type="NCBI Taxonomy" id="29144"/>
    <lineage>
        <taxon>Eukaryota</taxon>
        <taxon>Metazoa</taxon>
        <taxon>Chordata</taxon>
        <taxon>Craniata</taxon>
        <taxon>Vertebrata</taxon>
        <taxon>Euteleostomi</taxon>
        <taxon>Actinopterygii</taxon>
        <taxon>Neopterygii</taxon>
        <taxon>Teleostei</taxon>
        <taxon>Ostariophysi</taxon>
        <taxon>Gonorynchiformes</taxon>
        <taxon>Chanidae</taxon>
        <taxon>Chanos</taxon>
    </lineage>
</organism>
<keyword evidence="5" id="KW-0067">ATP-binding</keyword>
<keyword evidence="3" id="KW-0378">Hydrolase</keyword>
<evidence type="ECO:0000256" key="2">
    <source>
        <dbReference type="ARBA" id="ARBA00022741"/>
    </source>
</evidence>
<comment type="similarity">
    <text evidence="1">Belongs to the DNA2/NAM7 helicase family.</text>
</comment>
<gene>
    <name evidence="10" type="primary">helz2a</name>
</gene>
<feature type="domain" description="RNB" evidence="8">
    <location>
        <begin position="1491"/>
        <end position="1849"/>
    </location>
</feature>
<protein>
    <submittedName>
        <fullName evidence="10">Helicase with zinc finger domain 2</fullName>
    </submittedName>
</protein>
<dbReference type="InterPro" id="IPR041679">
    <property type="entry name" value="DNA2/NAM7-like_C"/>
</dbReference>
<evidence type="ECO:0000313" key="9">
    <source>
        <dbReference type="Proteomes" id="UP000504632"/>
    </source>
</evidence>
<reference evidence="10" key="1">
    <citation type="submission" date="2025-08" db="UniProtKB">
        <authorList>
            <consortium name="RefSeq"/>
        </authorList>
    </citation>
    <scope>IDENTIFICATION</scope>
</reference>
<dbReference type="FunFam" id="3.40.50.300:FF:001373">
    <property type="entry name" value="Helicase with zinc finger domain 2"/>
    <property type="match status" value="1"/>
</dbReference>
<accession>A0A6J2VQL9</accession>
<dbReference type="InterPro" id="IPR027417">
    <property type="entry name" value="P-loop_NTPase"/>
</dbReference>
<name>A0A6J2VQL9_CHACN</name>
<dbReference type="GO" id="GO:0005524">
    <property type="term" value="F:ATP binding"/>
    <property type="evidence" value="ECO:0007669"/>
    <property type="project" value="UniProtKB-KW"/>
</dbReference>
<dbReference type="Pfam" id="PF13086">
    <property type="entry name" value="AAA_11"/>
    <property type="match status" value="3"/>
</dbReference>
<dbReference type="PANTHER" id="PTHR43788">
    <property type="entry name" value="DNA2/NAM7 HELICASE FAMILY MEMBER"/>
    <property type="match status" value="1"/>
</dbReference>
<evidence type="ECO:0000256" key="6">
    <source>
        <dbReference type="SAM" id="MobiDB-lite"/>
    </source>
</evidence>
<dbReference type="InterPro" id="IPR047187">
    <property type="entry name" value="SF1_C_Upf1"/>
</dbReference>
<dbReference type="Gene3D" id="3.40.50.300">
    <property type="entry name" value="P-loop containing nucleotide triphosphate hydrolases"/>
    <property type="match status" value="4"/>
</dbReference>
<dbReference type="OrthoDB" id="2285229at2759"/>
<feature type="region of interest" description="Disordered" evidence="6">
    <location>
        <begin position="2826"/>
        <end position="2847"/>
    </location>
</feature>
<dbReference type="PANTHER" id="PTHR43788:SF10">
    <property type="entry name" value="HELICASE WITH ZINC FINGER 2, TRANSCRIPTIONAL COACTIVATOR"/>
    <property type="match status" value="1"/>
</dbReference>
<dbReference type="FunFam" id="3.40.50.300:FF:001313">
    <property type="entry name" value="Helicase with zinc finger domain 2"/>
    <property type="match status" value="1"/>
</dbReference>
<dbReference type="SUPFAM" id="SSF52540">
    <property type="entry name" value="P-loop containing nucleoside triphosphate hydrolases"/>
    <property type="match status" value="2"/>
</dbReference>
<dbReference type="Pfam" id="PF00773">
    <property type="entry name" value="RNB"/>
    <property type="match status" value="1"/>
</dbReference>
<dbReference type="InterPro" id="IPR003593">
    <property type="entry name" value="AAA+_ATPase"/>
</dbReference>
<evidence type="ECO:0000256" key="5">
    <source>
        <dbReference type="ARBA" id="ARBA00022840"/>
    </source>
</evidence>
<dbReference type="InterPro" id="IPR050534">
    <property type="entry name" value="Coronavir_polyprotein_1ab"/>
</dbReference>
<evidence type="ECO:0000259" key="7">
    <source>
        <dbReference type="SMART" id="SM00382"/>
    </source>
</evidence>
<dbReference type="FunCoup" id="A0A6J2VQL9">
    <property type="interactions" value="408"/>
</dbReference>
<evidence type="ECO:0000256" key="1">
    <source>
        <dbReference type="ARBA" id="ARBA00007913"/>
    </source>
</evidence>
<dbReference type="GO" id="GO:0003723">
    <property type="term" value="F:RNA binding"/>
    <property type="evidence" value="ECO:0007669"/>
    <property type="project" value="InterPro"/>
</dbReference>
<evidence type="ECO:0000259" key="8">
    <source>
        <dbReference type="SMART" id="SM00955"/>
    </source>
</evidence>
<dbReference type="GO" id="GO:0004540">
    <property type="term" value="F:RNA nuclease activity"/>
    <property type="evidence" value="ECO:0007669"/>
    <property type="project" value="InterPro"/>
</dbReference>
<dbReference type="SMART" id="SM00382">
    <property type="entry name" value="AAA"/>
    <property type="match status" value="2"/>
</dbReference>
<dbReference type="RefSeq" id="XP_030634059.1">
    <property type="nucleotide sequence ID" value="XM_030778199.1"/>
</dbReference>
<dbReference type="InterPro" id="IPR056787">
    <property type="entry name" value="OB_HELZ2"/>
</dbReference>
<dbReference type="InParanoid" id="A0A6J2VQL9"/>
<feature type="region of interest" description="Disordered" evidence="6">
    <location>
        <begin position="1214"/>
        <end position="1236"/>
    </location>
</feature>
<evidence type="ECO:0000256" key="4">
    <source>
        <dbReference type="ARBA" id="ARBA00022806"/>
    </source>
</evidence>
<dbReference type="InterPro" id="IPR012340">
    <property type="entry name" value="NA-bd_OB-fold"/>
</dbReference>
<evidence type="ECO:0000256" key="3">
    <source>
        <dbReference type="ARBA" id="ARBA00022801"/>
    </source>
</evidence>
<dbReference type="SMART" id="SM00955">
    <property type="entry name" value="RNB"/>
    <property type="match status" value="1"/>
</dbReference>
<feature type="domain" description="AAA+ ATPase" evidence="7">
    <location>
        <begin position="2332"/>
        <end position="2682"/>
    </location>
</feature>
<dbReference type="GO" id="GO:0043139">
    <property type="term" value="F:5'-3' DNA helicase activity"/>
    <property type="evidence" value="ECO:0007669"/>
    <property type="project" value="TreeGrafter"/>
</dbReference>
<evidence type="ECO:0000313" key="10">
    <source>
        <dbReference type="RefSeq" id="XP_030634059.1"/>
    </source>
</evidence>
<dbReference type="InterPro" id="IPR001900">
    <property type="entry name" value="RNase_II/R"/>
</dbReference>
<proteinExistence type="inferred from homology"/>
<feature type="domain" description="AAA+ ATPase" evidence="7">
    <location>
        <begin position="782"/>
        <end position="979"/>
    </location>
</feature>
<dbReference type="Pfam" id="PF13087">
    <property type="entry name" value="AAA_12"/>
    <property type="match status" value="2"/>
</dbReference>
<keyword evidence="9" id="KW-1185">Reference proteome</keyword>
<keyword evidence="4 10" id="KW-0347">Helicase</keyword>
<dbReference type="GO" id="GO:0016787">
    <property type="term" value="F:hydrolase activity"/>
    <property type="evidence" value="ECO:0007669"/>
    <property type="project" value="UniProtKB-KW"/>
</dbReference>
<dbReference type="Pfam" id="PF25049">
    <property type="entry name" value="OB_HELZ2"/>
    <property type="match status" value="1"/>
</dbReference>